<dbReference type="EMBL" id="SMBP01000026">
    <property type="protein sequence ID" value="TCU53707.1"/>
    <property type="molecule type" value="Genomic_DNA"/>
</dbReference>
<name>A0A4R3SZL5_9FIRM</name>
<dbReference type="Pfam" id="PF01596">
    <property type="entry name" value="Methyltransf_3"/>
    <property type="match status" value="1"/>
</dbReference>
<accession>A0A4R3SZL5</accession>
<dbReference type="AlphaFoldDB" id="A0A4R3SZL5"/>
<dbReference type="GO" id="GO:0008171">
    <property type="term" value="F:O-methyltransferase activity"/>
    <property type="evidence" value="ECO:0007669"/>
    <property type="project" value="InterPro"/>
</dbReference>
<keyword evidence="5" id="KW-1185">Reference proteome</keyword>
<keyword evidence="3" id="KW-0949">S-adenosyl-L-methionine</keyword>
<dbReference type="InterPro" id="IPR029063">
    <property type="entry name" value="SAM-dependent_MTases_sf"/>
</dbReference>
<dbReference type="InterPro" id="IPR002935">
    <property type="entry name" value="SAM_O-MeTrfase"/>
</dbReference>
<evidence type="ECO:0000256" key="3">
    <source>
        <dbReference type="ARBA" id="ARBA00022691"/>
    </source>
</evidence>
<gene>
    <name evidence="4" type="ORF">EDD61_1264</name>
</gene>
<dbReference type="Gene3D" id="3.40.50.150">
    <property type="entry name" value="Vaccinia Virus protein VP39"/>
    <property type="match status" value="1"/>
</dbReference>
<dbReference type="GeneID" id="73794537"/>
<dbReference type="PANTHER" id="PTHR43836:SF2">
    <property type="entry name" value="CATECHOL O-METHYLTRANSFERASE 1-RELATED"/>
    <property type="match status" value="1"/>
</dbReference>
<dbReference type="SUPFAM" id="SSF53335">
    <property type="entry name" value="S-adenosyl-L-methionine-dependent methyltransferases"/>
    <property type="match status" value="1"/>
</dbReference>
<organism evidence="4 5">
    <name type="scientific">Longicatena caecimuris</name>
    <dbReference type="NCBI Taxonomy" id="1796635"/>
    <lineage>
        <taxon>Bacteria</taxon>
        <taxon>Bacillati</taxon>
        <taxon>Bacillota</taxon>
        <taxon>Erysipelotrichia</taxon>
        <taxon>Erysipelotrichales</taxon>
        <taxon>Erysipelotrichaceae</taxon>
        <taxon>Longicatena</taxon>
    </lineage>
</organism>
<keyword evidence="2 4" id="KW-0808">Transferase</keyword>
<proteinExistence type="predicted"/>
<dbReference type="RefSeq" id="WP_008690066.1">
    <property type="nucleotide sequence ID" value="NZ_AP024510.1"/>
</dbReference>
<reference evidence="4 5" key="1">
    <citation type="submission" date="2019-03" db="EMBL/GenBank/DDBJ databases">
        <title>Genomic Encyclopedia of Type Strains, Phase IV (KMG-IV): sequencing the most valuable type-strain genomes for metagenomic binning, comparative biology and taxonomic classification.</title>
        <authorList>
            <person name="Goeker M."/>
        </authorList>
    </citation>
    <scope>NUCLEOTIDE SEQUENCE [LARGE SCALE GENOMIC DNA]</scope>
    <source>
        <strain evidence="4 5">DSM 29481</strain>
    </source>
</reference>
<evidence type="ECO:0000256" key="2">
    <source>
        <dbReference type="ARBA" id="ARBA00022679"/>
    </source>
</evidence>
<dbReference type="GO" id="GO:0032259">
    <property type="term" value="P:methylation"/>
    <property type="evidence" value="ECO:0007669"/>
    <property type="project" value="UniProtKB-KW"/>
</dbReference>
<evidence type="ECO:0000313" key="4">
    <source>
        <dbReference type="EMBL" id="TCU53707.1"/>
    </source>
</evidence>
<comment type="caution">
    <text evidence="4">The sequence shown here is derived from an EMBL/GenBank/DDBJ whole genome shotgun (WGS) entry which is preliminary data.</text>
</comment>
<evidence type="ECO:0000256" key="1">
    <source>
        <dbReference type="ARBA" id="ARBA00022603"/>
    </source>
</evidence>
<protein>
    <submittedName>
        <fullName evidence="4">Putative O-methyltransferase YrrM</fullName>
    </submittedName>
</protein>
<dbReference type="PROSITE" id="PS51682">
    <property type="entry name" value="SAM_OMT_I"/>
    <property type="match status" value="1"/>
</dbReference>
<keyword evidence="1 4" id="KW-0489">Methyltransferase</keyword>
<dbReference type="CDD" id="cd02440">
    <property type="entry name" value="AdoMet_MTases"/>
    <property type="match status" value="1"/>
</dbReference>
<dbReference type="Proteomes" id="UP000295773">
    <property type="component" value="Unassembled WGS sequence"/>
</dbReference>
<evidence type="ECO:0000313" key="5">
    <source>
        <dbReference type="Proteomes" id="UP000295773"/>
    </source>
</evidence>
<dbReference type="PANTHER" id="PTHR43836">
    <property type="entry name" value="CATECHOL O-METHYLTRANSFERASE 1-RELATED"/>
    <property type="match status" value="1"/>
</dbReference>
<sequence length="192" mass="22616">MELIEEMEDYAKTYNVPIMQPEGIAFLCAFIQQHHLTNILEIGSAIGYSAIRMALLDEQIHVVTIERDKERYQKAVENVRKAHLEERITLLYGDALETTVEGSFDMLFIDAAKAQYIKFFERYEKNLIKDGYVITDNLKFHGYVEHQERIKNRNLRQLVTKISRFVEYLKKREDYDTTFYDFGDGVGISRKK</sequence>